<dbReference type="Proteomes" id="UP000596661">
    <property type="component" value="Chromosome 5"/>
</dbReference>
<sequence>MGNNQSLPNQVDEDGAYNPTRYIPIVELENRNLRRRLEEVNRRNAELESDIVVVKAAREDGTQNKPDIGKRDSQEKPHGWQTKGRRITQRYTQNPQEMQPEGTEKNLETQP</sequence>
<keyword evidence="1" id="KW-0175">Coiled coil</keyword>
<dbReference type="Gramene" id="evm.model.05.1241">
    <property type="protein sequence ID" value="cds.evm.model.05.1241"/>
    <property type="gene ID" value="evm.TU.05.1241"/>
</dbReference>
<feature type="compositionally biased region" description="Basic and acidic residues" evidence="2">
    <location>
        <begin position="102"/>
        <end position="111"/>
    </location>
</feature>
<evidence type="ECO:0000256" key="1">
    <source>
        <dbReference type="SAM" id="Coils"/>
    </source>
</evidence>
<evidence type="ECO:0000256" key="2">
    <source>
        <dbReference type="SAM" id="MobiDB-lite"/>
    </source>
</evidence>
<organism evidence="3 4">
    <name type="scientific">Cannabis sativa</name>
    <name type="common">Hemp</name>
    <name type="synonym">Marijuana</name>
    <dbReference type="NCBI Taxonomy" id="3483"/>
    <lineage>
        <taxon>Eukaryota</taxon>
        <taxon>Viridiplantae</taxon>
        <taxon>Streptophyta</taxon>
        <taxon>Embryophyta</taxon>
        <taxon>Tracheophyta</taxon>
        <taxon>Spermatophyta</taxon>
        <taxon>Magnoliopsida</taxon>
        <taxon>eudicotyledons</taxon>
        <taxon>Gunneridae</taxon>
        <taxon>Pentapetalae</taxon>
        <taxon>rosids</taxon>
        <taxon>fabids</taxon>
        <taxon>Rosales</taxon>
        <taxon>Cannabaceae</taxon>
        <taxon>Cannabis</taxon>
    </lineage>
</organism>
<protein>
    <submittedName>
        <fullName evidence="3">Uncharacterized protein</fullName>
    </submittedName>
</protein>
<accession>A0A803PKJ7</accession>
<name>A0A803PKJ7_CANSA</name>
<dbReference type="EMBL" id="UZAU01000511">
    <property type="status" value="NOT_ANNOTATED_CDS"/>
    <property type="molecule type" value="Genomic_DNA"/>
</dbReference>
<evidence type="ECO:0000313" key="3">
    <source>
        <dbReference type="EnsemblPlants" id="cds.evm.model.05.1241"/>
    </source>
</evidence>
<proteinExistence type="predicted"/>
<dbReference type="AlphaFoldDB" id="A0A803PKJ7"/>
<feature type="compositionally biased region" description="Basic and acidic residues" evidence="2">
    <location>
        <begin position="57"/>
        <end position="78"/>
    </location>
</feature>
<feature type="coiled-coil region" evidence="1">
    <location>
        <begin position="23"/>
        <end position="57"/>
    </location>
</feature>
<feature type="region of interest" description="Disordered" evidence="2">
    <location>
        <begin position="57"/>
        <end position="111"/>
    </location>
</feature>
<evidence type="ECO:0000313" key="4">
    <source>
        <dbReference type="Proteomes" id="UP000596661"/>
    </source>
</evidence>
<dbReference type="EnsemblPlants" id="evm.model.05.1241">
    <property type="protein sequence ID" value="cds.evm.model.05.1241"/>
    <property type="gene ID" value="evm.TU.05.1241"/>
</dbReference>
<reference evidence="3" key="1">
    <citation type="submission" date="2018-11" db="EMBL/GenBank/DDBJ databases">
        <authorList>
            <person name="Grassa J C."/>
        </authorList>
    </citation>
    <scope>NUCLEOTIDE SEQUENCE [LARGE SCALE GENOMIC DNA]</scope>
</reference>
<reference evidence="3" key="2">
    <citation type="submission" date="2021-03" db="UniProtKB">
        <authorList>
            <consortium name="EnsemblPlants"/>
        </authorList>
    </citation>
    <scope>IDENTIFICATION</scope>
</reference>
<keyword evidence="4" id="KW-1185">Reference proteome</keyword>